<comment type="caution">
    <text evidence="1">The sequence shown here is derived from an EMBL/GenBank/DDBJ whole genome shotgun (WGS) entry which is preliminary data.</text>
</comment>
<dbReference type="Proteomes" id="UP001489004">
    <property type="component" value="Unassembled WGS sequence"/>
</dbReference>
<dbReference type="PANTHER" id="PTHR35738">
    <property type="entry name" value="OS05G0577800 PROTEIN"/>
    <property type="match status" value="1"/>
</dbReference>
<keyword evidence="2" id="KW-1185">Reference proteome</keyword>
<gene>
    <name evidence="1" type="ORF">WJX72_005325</name>
</gene>
<reference evidence="1 2" key="1">
    <citation type="journal article" date="2024" name="Nat. Commun.">
        <title>Phylogenomics reveals the evolutionary origins of lichenization in chlorophyte algae.</title>
        <authorList>
            <person name="Puginier C."/>
            <person name="Libourel C."/>
            <person name="Otte J."/>
            <person name="Skaloud P."/>
            <person name="Haon M."/>
            <person name="Grisel S."/>
            <person name="Petersen M."/>
            <person name="Berrin J.G."/>
            <person name="Delaux P.M."/>
            <person name="Dal Grande F."/>
            <person name="Keller J."/>
        </authorList>
    </citation>
    <scope>NUCLEOTIDE SEQUENCE [LARGE SCALE GENOMIC DNA]</scope>
    <source>
        <strain evidence="1 2">SAG 2043</strain>
    </source>
</reference>
<dbReference type="EMBL" id="JALJOR010000001">
    <property type="protein sequence ID" value="KAK9829351.1"/>
    <property type="molecule type" value="Genomic_DNA"/>
</dbReference>
<dbReference type="InterPro" id="IPR023614">
    <property type="entry name" value="Porin_dom_sf"/>
</dbReference>
<dbReference type="Gene3D" id="2.40.160.10">
    <property type="entry name" value="Porin"/>
    <property type="match status" value="1"/>
</dbReference>
<name>A0AAW1R6A0_9CHLO</name>
<evidence type="ECO:0000313" key="1">
    <source>
        <dbReference type="EMBL" id="KAK9829351.1"/>
    </source>
</evidence>
<accession>A0AAW1R6A0</accession>
<protein>
    <recommendedName>
        <fullName evidence="3">Mitochondrial import receptor subunit TOM40</fullName>
    </recommendedName>
</protein>
<proteinExistence type="predicted"/>
<organism evidence="1 2">
    <name type="scientific">[Myrmecia] bisecta</name>
    <dbReference type="NCBI Taxonomy" id="41462"/>
    <lineage>
        <taxon>Eukaryota</taxon>
        <taxon>Viridiplantae</taxon>
        <taxon>Chlorophyta</taxon>
        <taxon>core chlorophytes</taxon>
        <taxon>Trebouxiophyceae</taxon>
        <taxon>Trebouxiales</taxon>
        <taxon>Trebouxiaceae</taxon>
        <taxon>Myrmecia</taxon>
    </lineage>
</organism>
<dbReference type="AlphaFoldDB" id="A0AAW1R6A0"/>
<dbReference type="PANTHER" id="PTHR35738:SF3">
    <property type="entry name" value="OS05G0577800 PROTEIN"/>
    <property type="match status" value="1"/>
</dbReference>
<sequence length="418" mass="44909">MGAALSAAEEPPKVVLVPPMWERDIHGRSRFLKSSYDTLFGKPALRRLFADYTHNDLLLKLRLSPASEDPRVTINAKFAVPSMNTKPGVVPSGSLTCRFEPLVAHPYTFIDVKVRSAQAQLRGCCFDPRSGLGVFTTLSQAAGGVTGMLAGLRYSSTSLGAGVAGSPIHEGMALRRAWLVTRQASGQVTAGVQYEAADSPSADGTDLDLWRHLSASVSYAPAAAYGRGAFTATFEVRQQRLLVSFLHHMVATRSVRNPLEDTSVVGITNYIDLGLQLENDLTMSEPATLQLAAAWQVNKNMLLKARLGSQSAAAAVAVKAWWQPSLTAAASYAYDFAQGRFKVGLTASIENYGNIRYDRTKEHAVTRTGAALVQRHVALPLEVANQEGKGLLVNRNTLTPEGLQGLLGQVESPSSACL</sequence>
<evidence type="ECO:0008006" key="3">
    <source>
        <dbReference type="Google" id="ProtNLM"/>
    </source>
</evidence>
<evidence type="ECO:0000313" key="2">
    <source>
        <dbReference type="Proteomes" id="UP001489004"/>
    </source>
</evidence>